<dbReference type="GO" id="GO:0006281">
    <property type="term" value="P:DNA repair"/>
    <property type="evidence" value="ECO:0007669"/>
    <property type="project" value="UniProtKB-KW"/>
</dbReference>
<sequence>MGTPAECIDHSICQKMEELVEQLTTSGKPVLNAEKMKQFKNLCRISDLYVKHAYHQVLIQLKKEHAEIRLSAFQMMDELFNRSHQFRELLINDFQDFLELVVETDPELPLPPPKSAAKTLKSSAYKSIQQWYTKFGDAYMKLGLGYNFLKNCKKVDFDDIMARSIAERKREEEKERKRQENLKRKMIVALKEMDDSIQDISLCLMEAENCFQLLLPSPDEFFISNSCHGDLDSSNRKAQNLSLAKEKSSTTVDLELEPSADARCGASSFNVENDLSSNQQVNSDSSSQENKAKPEKSDKAVMSKHLNDSKSNSVHQSHGVLSDVEQENSLTGVYIKGSQSDRKEKKEERTDYENKKFNEMSPNLSQSVITKRQNSDLKKLIRTGKVCEVGLSVSCTNSEDTNKTDEAEPHCSESSTKEEDKMDKSVHSDGGDDDDNELDCSDDDFKYVDVGMNPLRTEYRERGSMVKEHGLGSSKYQISIQVEPAGVSVKKNADNQFIIQTLQDQYRLVSTKFLPNTKRWIQEITKAGGSDRDVKKAIDLKTKLENCKRKCLELDLVPADRGNIESSETDEDEFEEVQEKEGYEPIIPSHLRAEYGLEPLKPDQSKSKSKPKSKSSCIPAIKGKTTKSDWNLKNRVEEEDEMDPTSYKANIKKIVGTSSSAPSSTVTSEMLSRDNSTSTLGMQTKPNPSSSNASTTTLVDQKELPSGSGSENSVLPESRKKKLLEEAPNVKFGVDLEYWENPDKIEAPLVVKFDSLHRFWTPGEVHDGAVVTEDRAALTRRSYTYVGKFEPVKWKCRALLPNGKLCERMDRVKCPFHGKIIARNDLGQPCDPQDIEKLVKEEAAKQDETVPDWQDPELLADIEAATGVDLGSKGKGKGKVKGRGKEKGRGKGKSKEKKYPDLTDISAIKNTARSRLEAKVLSKSSLKRVCTAMDQIAYKRIRDKFGNQFNYAYPK</sequence>
<evidence type="ECO:0000256" key="4">
    <source>
        <dbReference type="ARBA" id="ARBA00022723"/>
    </source>
</evidence>
<keyword evidence="3" id="KW-0158">Chromosome</keyword>
<dbReference type="InterPro" id="IPR018610">
    <property type="entry name" value="UVSSA"/>
</dbReference>
<dbReference type="EMBL" id="JBJQND010000010">
    <property type="protein sequence ID" value="KAL3863835.1"/>
    <property type="molecule type" value="Genomic_DNA"/>
</dbReference>
<evidence type="ECO:0000256" key="8">
    <source>
        <dbReference type="ARBA" id="ARBA00023054"/>
    </source>
</evidence>
<keyword evidence="7" id="KW-0862">Zinc</keyword>
<evidence type="ECO:0000313" key="12">
    <source>
        <dbReference type="EMBL" id="KAL3863835.1"/>
    </source>
</evidence>
<keyword evidence="4" id="KW-0479">Metal-binding</keyword>
<dbReference type="GO" id="GO:0005694">
    <property type="term" value="C:chromosome"/>
    <property type="evidence" value="ECO:0007669"/>
    <property type="project" value="UniProtKB-SubCell"/>
</dbReference>
<keyword evidence="9" id="KW-0234">DNA repair</keyword>
<feature type="domain" description="UV-stimulated scaffold protein A C-terminal" evidence="11">
    <location>
        <begin position="726"/>
        <end position="831"/>
    </location>
</feature>
<evidence type="ECO:0000256" key="5">
    <source>
        <dbReference type="ARBA" id="ARBA00022763"/>
    </source>
</evidence>
<feature type="compositionally biased region" description="Acidic residues" evidence="10">
    <location>
        <begin position="567"/>
        <end position="576"/>
    </location>
</feature>
<comment type="caution">
    <text evidence="12">The sequence shown here is derived from an EMBL/GenBank/DDBJ whole genome shotgun (WGS) entry which is preliminary data.</text>
</comment>
<reference evidence="12 13" key="1">
    <citation type="submission" date="2024-11" db="EMBL/GenBank/DDBJ databases">
        <title>Chromosome-level genome assembly of the freshwater bivalve Anodonta woodiana.</title>
        <authorList>
            <person name="Chen X."/>
        </authorList>
    </citation>
    <scope>NUCLEOTIDE SEQUENCE [LARGE SCALE GENOMIC DNA]</scope>
    <source>
        <strain evidence="12">MN2024</strain>
        <tissue evidence="12">Gills</tissue>
    </source>
</reference>
<dbReference type="InterPro" id="IPR049408">
    <property type="entry name" value="UVSSA_N_a-solenoid_rpt"/>
</dbReference>
<dbReference type="Pfam" id="PF20867">
    <property type="entry name" value="UVSSA_N"/>
    <property type="match status" value="1"/>
</dbReference>
<feature type="compositionally biased region" description="Low complexity" evidence="10">
    <location>
        <begin position="657"/>
        <end position="668"/>
    </location>
</feature>
<evidence type="ECO:0000259" key="11">
    <source>
        <dbReference type="Pfam" id="PF09740"/>
    </source>
</evidence>
<protein>
    <recommendedName>
        <fullName evidence="11">UV-stimulated scaffold protein A C-terminal domain-containing protein</fullName>
    </recommendedName>
</protein>
<feature type="region of interest" description="Disordered" evidence="10">
    <location>
        <begin position="657"/>
        <end position="720"/>
    </location>
</feature>
<name>A0ABD3VR44_SINWO</name>
<evidence type="ECO:0000313" key="13">
    <source>
        <dbReference type="Proteomes" id="UP001634394"/>
    </source>
</evidence>
<keyword evidence="5" id="KW-0227">DNA damage</keyword>
<feature type="compositionally biased region" description="Acidic residues" evidence="10">
    <location>
        <begin position="431"/>
        <end position="442"/>
    </location>
</feature>
<gene>
    <name evidence="12" type="ORF">ACJMK2_005563</name>
</gene>
<dbReference type="Proteomes" id="UP001634394">
    <property type="component" value="Unassembled WGS sequence"/>
</dbReference>
<proteinExistence type="inferred from homology"/>
<evidence type="ECO:0000256" key="9">
    <source>
        <dbReference type="ARBA" id="ARBA00023204"/>
    </source>
</evidence>
<evidence type="ECO:0000256" key="2">
    <source>
        <dbReference type="ARBA" id="ARBA00009240"/>
    </source>
</evidence>
<feature type="compositionally biased region" description="Basic and acidic residues" evidence="10">
    <location>
        <begin position="290"/>
        <end position="308"/>
    </location>
</feature>
<feature type="compositionally biased region" description="Basic and acidic residues" evidence="10">
    <location>
        <begin position="339"/>
        <end position="358"/>
    </location>
</feature>
<evidence type="ECO:0000256" key="10">
    <source>
        <dbReference type="SAM" id="MobiDB-lite"/>
    </source>
</evidence>
<feature type="compositionally biased region" description="Basic and acidic residues" evidence="10">
    <location>
        <begin position="400"/>
        <end position="430"/>
    </location>
</feature>
<accession>A0ABD3VR44</accession>
<organism evidence="12 13">
    <name type="scientific">Sinanodonta woodiana</name>
    <name type="common">Chinese pond mussel</name>
    <name type="synonym">Anodonta woodiana</name>
    <dbReference type="NCBI Taxonomy" id="1069815"/>
    <lineage>
        <taxon>Eukaryota</taxon>
        <taxon>Metazoa</taxon>
        <taxon>Spiralia</taxon>
        <taxon>Lophotrochozoa</taxon>
        <taxon>Mollusca</taxon>
        <taxon>Bivalvia</taxon>
        <taxon>Autobranchia</taxon>
        <taxon>Heteroconchia</taxon>
        <taxon>Palaeoheterodonta</taxon>
        <taxon>Unionida</taxon>
        <taxon>Unionoidea</taxon>
        <taxon>Unionidae</taxon>
        <taxon>Unioninae</taxon>
        <taxon>Sinanodonta</taxon>
    </lineage>
</organism>
<comment type="similarity">
    <text evidence="2">Belongs to the UVSSA family.</text>
</comment>
<feature type="region of interest" description="Disordered" evidence="10">
    <location>
        <begin position="562"/>
        <end position="621"/>
    </location>
</feature>
<feature type="compositionally biased region" description="Low complexity" evidence="10">
    <location>
        <begin position="276"/>
        <end position="289"/>
    </location>
</feature>
<evidence type="ECO:0000256" key="1">
    <source>
        <dbReference type="ARBA" id="ARBA00004286"/>
    </source>
</evidence>
<dbReference type="PANTHER" id="PTHR28670:SF1">
    <property type="entry name" value="UV-STIMULATED SCAFFOLD PROTEIN A"/>
    <property type="match status" value="1"/>
</dbReference>
<dbReference type="PANTHER" id="PTHR28670">
    <property type="entry name" value="UV-STIMULATED SCAFFOLD PROTEIN A"/>
    <property type="match status" value="1"/>
</dbReference>
<feature type="compositionally biased region" description="Basic and acidic residues" evidence="10">
    <location>
        <begin position="591"/>
        <end position="606"/>
    </location>
</feature>
<dbReference type="GO" id="GO:0008270">
    <property type="term" value="F:zinc ion binding"/>
    <property type="evidence" value="ECO:0007669"/>
    <property type="project" value="UniProtKB-KW"/>
</dbReference>
<feature type="region of interest" description="Disordered" evidence="10">
    <location>
        <begin position="395"/>
        <end position="443"/>
    </location>
</feature>
<feature type="compositionally biased region" description="Low complexity" evidence="10">
    <location>
        <begin position="684"/>
        <end position="697"/>
    </location>
</feature>
<feature type="compositionally biased region" description="Polar residues" evidence="10">
    <location>
        <begin position="360"/>
        <end position="372"/>
    </location>
</feature>
<feature type="region of interest" description="Disordered" evidence="10">
    <location>
        <begin position="271"/>
        <end position="372"/>
    </location>
</feature>
<comment type="subcellular location">
    <subcellularLocation>
        <location evidence="1">Chromosome</location>
    </subcellularLocation>
</comment>
<keyword evidence="13" id="KW-1185">Reference proteome</keyword>
<evidence type="ECO:0000256" key="3">
    <source>
        <dbReference type="ARBA" id="ARBA00022454"/>
    </source>
</evidence>
<keyword evidence="8" id="KW-0175">Coiled coil</keyword>
<dbReference type="AlphaFoldDB" id="A0ABD3VR44"/>
<keyword evidence="6" id="KW-0863">Zinc-finger</keyword>
<feature type="region of interest" description="Disordered" evidence="10">
    <location>
        <begin position="870"/>
        <end position="901"/>
    </location>
</feature>
<dbReference type="InterPro" id="IPR049431">
    <property type="entry name" value="UVSSA_C"/>
</dbReference>
<evidence type="ECO:0000256" key="7">
    <source>
        <dbReference type="ARBA" id="ARBA00022833"/>
    </source>
</evidence>
<evidence type="ECO:0000256" key="6">
    <source>
        <dbReference type="ARBA" id="ARBA00022771"/>
    </source>
</evidence>
<feature type="compositionally biased region" description="Polar residues" evidence="10">
    <location>
        <begin position="669"/>
        <end position="682"/>
    </location>
</feature>
<dbReference type="Pfam" id="PF09740">
    <property type="entry name" value="DUF2043"/>
    <property type="match status" value="1"/>
</dbReference>